<dbReference type="Proteomes" id="UP001527866">
    <property type="component" value="Unassembled WGS sequence"/>
</dbReference>
<reference evidence="7 8" key="1">
    <citation type="submission" date="2023-01" db="EMBL/GenBank/DDBJ databases">
        <title>Draft genome sequence of Nocardiopsis sp. RSe5-2 isolated from halophytes.</title>
        <authorList>
            <person name="Duangmal K."/>
            <person name="Chantavorakit T."/>
        </authorList>
    </citation>
    <scope>NUCLEOTIDE SEQUENCE [LARGE SCALE GENOMIC DNA]</scope>
    <source>
        <strain evidence="7 8">RSe5-2</strain>
    </source>
</reference>
<name>A0ABT4U7M9_9ACTN</name>
<dbReference type="SUPFAM" id="SSF46689">
    <property type="entry name" value="Homeodomain-like"/>
    <property type="match status" value="1"/>
</dbReference>
<keyword evidence="3" id="KW-0804">Transcription</keyword>
<proteinExistence type="predicted"/>
<dbReference type="PANTHER" id="PTHR30055">
    <property type="entry name" value="HTH-TYPE TRANSCRIPTIONAL REGULATOR RUTR"/>
    <property type="match status" value="1"/>
</dbReference>
<accession>A0ABT4U7M9</accession>
<dbReference type="EMBL" id="JAQFWQ010000063">
    <property type="protein sequence ID" value="MDA2812962.1"/>
    <property type="molecule type" value="Genomic_DNA"/>
</dbReference>
<keyword evidence="1" id="KW-0805">Transcription regulation</keyword>
<dbReference type="InterPro" id="IPR036271">
    <property type="entry name" value="Tet_transcr_reg_TetR-rel_C_sf"/>
</dbReference>
<dbReference type="SUPFAM" id="SSF48498">
    <property type="entry name" value="Tetracyclin repressor-like, C-terminal domain"/>
    <property type="match status" value="1"/>
</dbReference>
<evidence type="ECO:0000256" key="3">
    <source>
        <dbReference type="ARBA" id="ARBA00023163"/>
    </source>
</evidence>
<sequence length="255" mass="26808">MSTSPSAADPADPGAAAVPPPPWRKAARPSSRRPLSTGAVVEAALRIMAEEGLAGVTMRRVAQALDTGPASLYAHVRDKQDLHELMLDEVFADAPVPVPDPGRWREQLREHTVAQVRVLLDNPGSAEIAMRTMIPTTPRLMAQMDAQIGILRAGGMTPEEAGAAGDLLALYGTAFAFEQELHGGPGQASGAEDAARRIGEITGYLRSLPEGVFPHLAALVGGMAPGRGDPMRHFEYGLDAIIAGIERAAGRESGT</sequence>
<dbReference type="InterPro" id="IPR050109">
    <property type="entry name" value="HTH-type_TetR-like_transc_reg"/>
</dbReference>
<dbReference type="Pfam" id="PF00440">
    <property type="entry name" value="TetR_N"/>
    <property type="match status" value="1"/>
</dbReference>
<keyword evidence="8" id="KW-1185">Reference proteome</keyword>
<evidence type="ECO:0000259" key="6">
    <source>
        <dbReference type="PROSITE" id="PS50977"/>
    </source>
</evidence>
<feature type="region of interest" description="Disordered" evidence="5">
    <location>
        <begin position="1"/>
        <end position="35"/>
    </location>
</feature>
<evidence type="ECO:0000256" key="2">
    <source>
        <dbReference type="ARBA" id="ARBA00023125"/>
    </source>
</evidence>
<dbReference type="Gene3D" id="1.10.10.60">
    <property type="entry name" value="Homeodomain-like"/>
    <property type="match status" value="1"/>
</dbReference>
<feature type="domain" description="HTH tetR-type" evidence="6">
    <location>
        <begin position="34"/>
        <end position="94"/>
    </location>
</feature>
<dbReference type="InterPro" id="IPR009057">
    <property type="entry name" value="Homeodomain-like_sf"/>
</dbReference>
<keyword evidence="2 4" id="KW-0238">DNA-binding</keyword>
<feature type="DNA-binding region" description="H-T-H motif" evidence="4">
    <location>
        <begin position="57"/>
        <end position="76"/>
    </location>
</feature>
<gene>
    <name evidence="7" type="ORF">O4J56_20115</name>
</gene>
<comment type="caution">
    <text evidence="7">The sequence shown here is derived from an EMBL/GenBank/DDBJ whole genome shotgun (WGS) entry which is preliminary data.</text>
</comment>
<feature type="compositionally biased region" description="Low complexity" evidence="5">
    <location>
        <begin position="1"/>
        <end position="17"/>
    </location>
</feature>
<evidence type="ECO:0000313" key="7">
    <source>
        <dbReference type="EMBL" id="MDA2812962.1"/>
    </source>
</evidence>
<evidence type="ECO:0000256" key="1">
    <source>
        <dbReference type="ARBA" id="ARBA00023015"/>
    </source>
</evidence>
<protein>
    <submittedName>
        <fullName evidence="7">TetR/AcrR family transcriptional regulator</fullName>
    </submittedName>
</protein>
<dbReference type="PANTHER" id="PTHR30055:SF151">
    <property type="entry name" value="TRANSCRIPTIONAL REGULATORY PROTEIN"/>
    <property type="match status" value="1"/>
</dbReference>
<evidence type="ECO:0000256" key="5">
    <source>
        <dbReference type="SAM" id="MobiDB-lite"/>
    </source>
</evidence>
<dbReference type="Gene3D" id="1.10.357.10">
    <property type="entry name" value="Tetracycline Repressor, domain 2"/>
    <property type="match status" value="1"/>
</dbReference>
<dbReference type="PROSITE" id="PS50977">
    <property type="entry name" value="HTH_TETR_2"/>
    <property type="match status" value="1"/>
</dbReference>
<dbReference type="Pfam" id="PF02909">
    <property type="entry name" value="TetR_C_1"/>
    <property type="match status" value="1"/>
</dbReference>
<dbReference type="RefSeq" id="WP_270687718.1">
    <property type="nucleotide sequence ID" value="NZ_JAQFWQ010000063.1"/>
</dbReference>
<evidence type="ECO:0000313" key="8">
    <source>
        <dbReference type="Proteomes" id="UP001527866"/>
    </source>
</evidence>
<dbReference type="InterPro" id="IPR004111">
    <property type="entry name" value="Repressor_TetR_C"/>
</dbReference>
<evidence type="ECO:0000256" key="4">
    <source>
        <dbReference type="PROSITE-ProRule" id="PRU00335"/>
    </source>
</evidence>
<dbReference type="InterPro" id="IPR001647">
    <property type="entry name" value="HTH_TetR"/>
</dbReference>
<organism evidence="7 8">
    <name type="scientific">Nocardiopsis endophytica</name>
    <dbReference type="NCBI Taxonomy" id="3018445"/>
    <lineage>
        <taxon>Bacteria</taxon>
        <taxon>Bacillati</taxon>
        <taxon>Actinomycetota</taxon>
        <taxon>Actinomycetes</taxon>
        <taxon>Streptosporangiales</taxon>
        <taxon>Nocardiopsidaceae</taxon>
        <taxon>Nocardiopsis</taxon>
    </lineage>
</organism>